<feature type="region of interest" description="Disordered" evidence="1">
    <location>
        <begin position="624"/>
        <end position="647"/>
    </location>
</feature>
<dbReference type="GO" id="GO:0005737">
    <property type="term" value="C:cytoplasm"/>
    <property type="evidence" value="ECO:0007669"/>
    <property type="project" value="TreeGrafter"/>
</dbReference>
<dbReference type="SMART" id="SM00324">
    <property type="entry name" value="RhoGAP"/>
    <property type="match status" value="1"/>
</dbReference>
<dbReference type="AlphaFoldDB" id="W4K8K6"/>
<sequence>MLPKPLNLKQRLAALTQSPVSSPTSSYAPDSPLRSPSSKRRFNPPWMKRAAPQDDYDMPYEEERLQQVINKMIYQAGVDYETRPMVVLNASAMPDAQEVSYDLLLVRILSYLDLYVESDYTVIFFAAGSKHTPGWNWVWKAYRSLSRKYRKNLKRLYIVHSNFFSKMLFSLAGAFISPKFFRKIVYVDTLSELAHSVPLTQIDVPPAVYQQNLKHERHIKLPVPTHASLFGVPLEELMGYDGEKGGVPRVVRDCIQYLRETGLTDEGLFRRSPSSALLRQVQEAYDRGHNISLDTFGDPHLAAVLLKKYLRDLPEPLFTETLYPIIMRCPAPTDDPTDWTSLMYIRDTLLPELPRCNYILLSHVLHLMHEVALRSATNFMDAHNLAVVLCPNLVKSPSPTRDVMMCAVPGPTLYASQPTASAPQEGRTTLGMVIKLCIERYYEVFDEIYDRSEALPPARSFADDAMPSTPSSGSSSPRLPGQRRQSIQTNPRDSRGFDDDEDIDDAMLVMPIGPAGASSGQASPPSAWGVGNGGTNGYRPRHRTGLSNGDNAHQSSGVRSMHTVVSNRNGGGFASAGRAKSTISIEKGHGGTVRKGSIAVGRGTTSKSAGAGVEAVGITAAGFFAPPNSVPPVPSVPGSGTSQGESM</sequence>
<evidence type="ECO:0008006" key="6">
    <source>
        <dbReference type="Google" id="ProtNLM"/>
    </source>
</evidence>
<dbReference type="Pfam" id="PF00620">
    <property type="entry name" value="RhoGAP"/>
    <property type="match status" value="1"/>
</dbReference>
<dbReference type="Gene3D" id="3.40.525.10">
    <property type="entry name" value="CRAL-TRIO lipid binding domain"/>
    <property type="match status" value="1"/>
</dbReference>
<dbReference type="HOGENOM" id="CLU_011969_1_0_1"/>
<dbReference type="PROSITE" id="PS50191">
    <property type="entry name" value="CRAL_TRIO"/>
    <property type="match status" value="1"/>
</dbReference>
<evidence type="ECO:0000259" key="3">
    <source>
        <dbReference type="PROSITE" id="PS50238"/>
    </source>
</evidence>
<dbReference type="GO" id="GO:0007264">
    <property type="term" value="P:small GTPase-mediated signal transduction"/>
    <property type="evidence" value="ECO:0007669"/>
    <property type="project" value="TreeGrafter"/>
</dbReference>
<feature type="compositionally biased region" description="Polar residues" evidence="1">
    <location>
        <begin position="15"/>
        <end position="28"/>
    </location>
</feature>
<dbReference type="GeneID" id="20678697"/>
<dbReference type="InterPro" id="IPR036865">
    <property type="entry name" value="CRAL-TRIO_dom_sf"/>
</dbReference>
<feature type="region of interest" description="Disordered" evidence="1">
    <location>
        <begin position="459"/>
        <end position="556"/>
    </location>
</feature>
<dbReference type="InterPro" id="IPR008936">
    <property type="entry name" value="Rho_GTPase_activation_prot"/>
</dbReference>
<dbReference type="Gene3D" id="1.10.555.10">
    <property type="entry name" value="Rho GTPase activation protein"/>
    <property type="match status" value="1"/>
</dbReference>
<dbReference type="Proteomes" id="UP000030671">
    <property type="component" value="Unassembled WGS sequence"/>
</dbReference>
<dbReference type="PROSITE" id="PS50238">
    <property type="entry name" value="RHOGAP"/>
    <property type="match status" value="1"/>
</dbReference>
<feature type="domain" description="CRAL-TRIO" evidence="2">
    <location>
        <begin position="61"/>
        <end position="216"/>
    </location>
</feature>
<dbReference type="RefSeq" id="XP_009545885.1">
    <property type="nucleotide sequence ID" value="XM_009547590.1"/>
</dbReference>
<dbReference type="GO" id="GO:0005096">
    <property type="term" value="F:GTPase activator activity"/>
    <property type="evidence" value="ECO:0007669"/>
    <property type="project" value="TreeGrafter"/>
</dbReference>
<name>W4K8K6_HETIT</name>
<evidence type="ECO:0000313" key="5">
    <source>
        <dbReference type="Proteomes" id="UP000030671"/>
    </source>
</evidence>
<keyword evidence="5" id="KW-1185">Reference proteome</keyword>
<reference evidence="4 5" key="1">
    <citation type="journal article" date="2012" name="New Phytol.">
        <title>Insight into trade-off between wood decay and parasitism from the genome of a fungal forest pathogen.</title>
        <authorList>
            <person name="Olson A."/>
            <person name="Aerts A."/>
            <person name="Asiegbu F."/>
            <person name="Belbahri L."/>
            <person name="Bouzid O."/>
            <person name="Broberg A."/>
            <person name="Canback B."/>
            <person name="Coutinho P.M."/>
            <person name="Cullen D."/>
            <person name="Dalman K."/>
            <person name="Deflorio G."/>
            <person name="van Diepen L.T."/>
            <person name="Dunand C."/>
            <person name="Duplessis S."/>
            <person name="Durling M."/>
            <person name="Gonthier P."/>
            <person name="Grimwood J."/>
            <person name="Fossdal C.G."/>
            <person name="Hansson D."/>
            <person name="Henrissat B."/>
            <person name="Hietala A."/>
            <person name="Himmelstrand K."/>
            <person name="Hoffmeister D."/>
            <person name="Hogberg N."/>
            <person name="James T.Y."/>
            <person name="Karlsson M."/>
            <person name="Kohler A."/>
            <person name="Kues U."/>
            <person name="Lee Y.H."/>
            <person name="Lin Y.C."/>
            <person name="Lind M."/>
            <person name="Lindquist E."/>
            <person name="Lombard V."/>
            <person name="Lucas S."/>
            <person name="Lunden K."/>
            <person name="Morin E."/>
            <person name="Murat C."/>
            <person name="Park J."/>
            <person name="Raffaello T."/>
            <person name="Rouze P."/>
            <person name="Salamov A."/>
            <person name="Schmutz J."/>
            <person name="Solheim H."/>
            <person name="Stahlberg J."/>
            <person name="Velez H."/>
            <person name="de Vries R.P."/>
            <person name="Wiebenga A."/>
            <person name="Woodward S."/>
            <person name="Yakovlev I."/>
            <person name="Garbelotto M."/>
            <person name="Martin F."/>
            <person name="Grigoriev I.V."/>
            <person name="Stenlid J."/>
        </authorList>
    </citation>
    <scope>NUCLEOTIDE SEQUENCE [LARGE SCALE GENOMIC DNA]</scope>
    <source>
        <strain evidence="4 5">TC 32-1</strain>
    </source>
</reference>
<dbReference type="EMBL" id="KI925458">
    <property type="protein sequence ID" value="ETW81391.1"/>
    <property type="molecule type" value="Genomic_DNA"/>
</dbReference>
<dbReference type="InParanoid" id="W4K8K6"/>
<dbReference type="OrthoDB" id="19923at2759"/>
<dbReference type="CDD" id="cd00170">
    <property type="entry name" value="SEC14"/>
    <property type="match status" value="1"/>
</dbReference>
<feature type="domain" description="Rho-GAP" evidence="3">
    <location>
        <begin position="232"/>
        <end position="445"/>
    </location>
</feature>
<gene>
    <name evidence="4" type="ORF">HETIRDRAFT_64741</name>
</gene>
<dbReference type="STRING" id="747525.W4K8K6"/>
<proteinExistence type="predicted"/>
<dbReference type="SUPFAM" id="SSF52087">
    <property type="entry name" value="CRAL/TRIO domain"/>
    <property type="match status" value="1"/>
</dbReference>
<evidence type="ECO:0000259" key="2">
    <source>
        <dbReference type="PROSITE" id="PS50191"/>
    </source>
</evidence>
<protein>
    <recommendedName>
        <fullName evidence="6">Rho-GAP domain-containing protein</fullName>
    </recommendedName>
</protein>
<organism evidence="4 5">
    <name type="scientific">Heterobasidion irregulare (strain TC 32-1)</name>
    <dbReference type="NCBI Taxonomy" id="747525"/>
    <lineage>
        <taxon>Eukaryota</taxon>
        <taxon>Fungi</taxon>
        <taxon>Dikarya</taxon>
        <taxon>Basidiomycota</taxon>
        <taxon>Agaricomycotina</taxon>
        <taxon>Agaricomycetes</taxon>
        <taxon>Russulales</taxon>
        <taxon>Bondarzewiaceae</taxon>
        <taxon>Heterobasidion</taxon>
        <taxon>Heterobasidion annosum species complex</taxon>
    </lineage>
</organism>
<dbReference type="SUPFAM" id="SSF48350">
    <property type="entry name" value="GTPase activation domain, GAP"/>
    <property type="match status" value="1"/>
</dbReference>
<feature type="compositionally biased region" description="Low complexity" evidence="1">
    <location>
        <begin position="511"/>
        <end position="529"/>
    </location>
</feature>
<evidence type="ECO:0000256" key="1">
    <source>
        <dbReference type="SAM" id="MobiDB-lite"/>
    </source>
</evidence>
<dbReference type="FunCoup" id="W4K8K6">
    <property type="interactions" value="354"/>
</dbReference>
<evidence type="ECO:0000313" key="4">
    <source>
        <dbReference type="EMBL" id="ETW81391.1"/>
    </source>
</evidence>
<feature type="compositionally biased region" description="Polar residues" evidence="1">
    <location>
        <begin position="545"/>
        <end position="556"/>
    </location>
</feature>
<dbReference type="eggNOG" id="KOG4406">
    <property type="taxonomic scope" value="Eukaryota"/>
</dbReference>
<feature type="region of interest" description="Disordered" evidence="1">
    <location>
        <begin position="14"/>
        <end position="50"/>
    </location>
</feature>
<dbReference type="Pfam" id="PF13716">
    <property type="entry name" value="CRAL_TRIO_2"/>
    <property type="match status" value="1"/>
</dbReference>
<feature type="compositionally biased region" description="Low complexity" evidence="1">
    <location>
        <begin position="467"/>
        <end position="486"/>
    </location>
</feature>
<dbReference type="CDD" id="cd00159">
    <property type="entry name" value="RhoGAP"/>
    <property type="match status" value="1"/>
</dbReference>
<dbReference type="PANTHER" id="PTHR45808">
    <property type="entry name" value="RHO GTPASE-ACTIVATING PROTEIN 68F"/>
    <property type="match status" value="1"/>
</dbReference>
<dbReference type="InterPro" id="IPR000198">
    <property type="entry name" value="RhoGAP_dom"/>
</dbReference>
<accession>W4K8K6</accession>
<dbReference type="PANTHER" id="PTHR45808:SF2">
    <property type="entry name" value="RHO GTPASE-ACTIVATING PROTEIN 68F"/>
    <property type="match status" value="1"/>
</dbReference>
<dbReference type="KEGG" id="hir:HETIRDRAFT_64741"/>
<dbReference type="InterPro" id="IPR001251">
    <property type="entry name" value="CRAL-TRIO_dom"/>
</dbReference>